<keyword evidence="4" id="KW-0812">Transmembrane</keyword>
<name>A0A6A4A4E0_9STRA</name>
<proteinExistence type="predicted"/>
<feature type="compositionally biased region" description="Low complexity" evidence="3">
    <location>
        <begin position="493"/>
        <end position="507"/>
    </location>
</feature>
<dbReference type="InterPro" id="IPR001245">
    <property type="entry name" value="Ser-Thr/Tyr_kinase_cat_dom"/>
</dbReference>
<gene>
    <name evidence="6" type="ORF">PF002_g5529</name>
</gene>
<keyword evidence="4" id="KW-0472">Membrane</keyword>
<comment type="caution">
    <text evidence="6">The sequence shown here is derived from an EMBL/GenBank/DDBJ whole genome shotgun (WGS) entry which is preliminary data.</text>
</comment>
<dbReference type="AlphaFoldDB" id="A0A6A4A4E0"/>
<evidence type="ECO:0000256" key="1">
    <source>
        <dbReference type="ARBA" id="ARBA00022741"/>
    </source>
</evidence>
<keyword evidence="2" id="KW-0067">ATP-binding</keyword>
<evidence type="ECO:0000313" key="7">
    <source>
        <dbReference type="Proteomes" id="UP000440367"/>
    </source>
</evidence>
<keyword evidence="1" id="KW-0547">Nucleotide-binding</keyword>
<evidence type="ECO:0000256" key="2">
    <source>
        <dbReference type="ARBA" id="ARBA00022840"/>
    </source>
</evidence>
<dbReference type="PANTHER" id="PTHR44329:SF298">
    <property type="entry name" value="MIXED LINEAGE KINASE DOMAIN-LIKE PROTEIN"/>
    <property type="match status" value="1"/>
</dbReference>
<keyword evidence="4" id="KW-1133">Transmembrane helix</keyword>
<dbReference type="PROSITE" id="PS50011">
    <property type="entry name" value="PROTEIN_KINASE_DOM"/>
    <property type="match status" value="2"/>
</dbReference>
<dbReference type="EMBL" id="QXGD01000181">
    <property type="protein sequence ID" value="KAE9248958.1"/>
    <property type="molecule type" value="Genomic_DNA"/>
</dbReference>
<dbReference type="Pfam" id="PF07714">
    <property type="entry name" value="PK_Tyr_Ser-Thr"/>
    <property type="match status" value="2"/>
</dbReference>
<dbReference type="GO" id="GO:0004674">
    <property type="term" value="F:protein serine/threonine kinase activity"/>
    <property type="evidence" value="ECO:0007669"/>
    <property type="project" value="TreeGrafter"/>
</dbReference>
<feature type="transmembrane region" description="Helical" evidence="4">
    <location>
        <begin position="441"/>
        <end position="459"/>
    </location>
</feature>
<evidence type="ECO:0000256" key="3">
    <source>
        <dbReference type="SAM" id="MobiDB-lite"/>
    </source>
</evidence>
<dbReference type="InterPro" id="IPR011009">
    <property type="entry name" value="Kinase-like_dom_sf"/>
</dbReference>
<dbReference type="PANTHER" id="PTHR44329">
    <property type="entry name" value="SERINE/THREONINE-PROTEIN KINASE TNNI3K-RELATED"/>
    <property type="match status" value="1"/>
</dbReference>
<dbReference type="Gene3D" id="1.10.510.10">
    <property type="entry name" value="Transferase(Phosphotransferase) domain 1"/>
    <property type="match status" value="2"/>
</dbReference>
<protein>
    <recommendedName>
        <fullName evidence="5">Protein kinase domain-containing protein</fullName>
    </recommendedName>
</protein>
<evidence type="ECO:0000256" key="4">
    <source>
        <dbReference type="SAM" id="Phobius"/>
    </source>
</evidence>
<dbReference type="SUPFAM" id="SSF56112">
    <property type="entry name" value="Protein kinase-like (PK-like)"/>
    <property type="match status" value="2"/>
</dbReference>
<dbReference type="GO" id="GO:0005524">
    <property type="term" value="F:ATP binding"/>
    <property type="evidence" value="ECO:0007669"/>
    <property type="project" value="UniProtKB-KW"/>
</dbReference>
<dbReference type="InterPro" id="IPR000719">
    <property type="entry name" value="Prot_kinase_dom"/>
</dbReference>
<dbReference type="Proteomes" id="UP000440367">
    <property type="component" value="Unassembled WGS sequence"/>
</dbReference>
<accession>A0A6A4A4E0</accession>
<feature type="region of interest" description="Disordered" evidence="3">
    <location>
        <begin position="464"/>
        <end position="515"/>
    </location>
</feature>
<dbReference type="InterPro" id="IPR051681">
    <property type="entry name" value="Ser/Thr_Kinases-Pseudokinases"/>
</dbReference>
<sequence length="810" mass="89291">MMDMVQTAAVATANVVLPGSGAIINSAFELGKVCYEIGLVLNGMQKSAPSIKTQHANTEEDVSYFSWVLEVLEQRVQNQELFTRELQKLISKFETEVKEYDRVMKKILNKSALKQLVFHSDLDTVSTRTRKIAKDLCERINTESSISASAAYAKQEKRAERYMKIVDSPEVVNAMSDPDNQKEILAIITRMGRRNEAMMQSPIDTNDIVLNVMKEKLWASSSRAIRADISNLPDCTGPLAKLCDFDRSFDWSALKDKRLVKGSAADAGIEITDAVRYLAPECVEGMLPNSKSDVYSFGMTLYHALAGASPYFDITSDEELRASKLARELPCRDMQRISDCAWELIRQCCGPVPNQRPTMEKVSSALKSLAAEQSTDSHANIAVPLGLSNAILVDEAMDVQTLKGNVERGFVPFDQSTTNLSPKYAGGTLVKSRRIPRSYKFVFLAIVVAGVVVGFVAILKQSSSANNGSSAGSGSSTSPSTGIGSSTDLGFETSSSASTDSSSGAGSEAPFSANSGSSISTGWVLEVLGRVQHKNKLTTELQKLITRFETEVKEYDRVMKKFLEQNILKQLVFHNDLDAASASVKETAGQLVQCVTTECAINGSVTYGHVDQFDERANRYMKFIDSPEVMKAMSDSDNRKEILAIIARMGRRNEAMMQSPLETNDLVLNVMKEKLWASSSRAVQDDVKNLPDWYITEDEVEIDMSTIIGFGGDAKIYKGVMEDGTPVAVKVFNANVRKSEEAKLKFFNTMKLWVRLGHFNNVCRLYGACYFTATPFTVMEYCELGSLDSFLRQEGVNRCRSGIEILAQAA</sequence>
<evidence type="ECO:0000259" key="5">
    <source>
        <dbReference type="PROSITE" id="PS50011"/>
    </source>
</evidence>
<feature type="domain" description="Protein kinase" evidence="5">
    <location>
        <begin position="1"/>
        <end position="381"/>
    </location>
</feature>
<reference evidence="6 7" key="1">
    <citation type="submission" date="2018-08" db="EMBL/GenBank/DDBJ databases">
        <title>Genomic investigation of the strawberry pathogen Phytophthora fragariae indicates pathogenicity is determined by transcriptional variation in three key races.</title>
        <authorList>
            <person name="Adams T.M."/>
            <person name="Armitage A.D."/>
            <person name="Sobczyk M.K."/>
            <person name="Bates H.J."/>
            <person name="Dunwell J.M."/>
            <person name="Nellist C.F."/>
            <person name="Harrison R.J."/>
        </authorList>
    </citation>
    <scope>NUCLEOTIDE SEQUENCE [LARGE SCALE GENOMIC DNA]</scope>
    <source>
        <strain evidence="6 7">BC-1</strain>
    </source>
</reference>
<feature type="domain" description="Protein kinase" evidence="5">
    <location>
        <begin position="702"/>
        <end position="810"/>
    </location>
</feature>
<organism evidence="6 7">
    <name type="scientific">Phytophthora fragariae</name>
    <dbReference type="NCBI Taxonomy" id="53985"/>
    <lineage>
        <taxon>Eukaryota</taxon>
        <taxon>Sar</taxon>
        <taxon>Stramenopiles</taxon>
        <taxon>Oomycota</taxon>
        <taxon>Peronosporomycetes</taxon>
        <taxon>Peronosporales</taxon>
        <taxon>Peronosporaceae</taxon>
        <taxon>Phytophthora</taxon>
    </lineage>
</organism>
<evidence type="ECO:0000313" key="6">
    <source>
        <dbReference type="EMBL" id="KAE9248958.1"/>
    </source>
</evidence>
<feature type="compositionally biased region" description="Low complexity" evidence="3">
    <location>
        <begin position="464"/>
        <end position="486"/>
    </location>
</feature>